<accession>A0A8S1RSG3</accession>
<evidence type="ECO:0000313" key="3">
    <source>
        <dbReference type="Proteomes" id="UP000692954"/>
    </source>
</evidence>
<feature type="coiled-coil region" evidence="1">
    <location>
        <begin position="38"/>
        <end position="69"/>
    </location>
</feature>
<protein>
    <submittedName>
        <fullName evidence="2">Uncharacterized protein</fullName>
    </submittedName>
</protein>
<dbReference type="EMBL" id="CAJJDN010000296">
    <property type="protein sequence ID" value="CAD8130507.1"/>
    <property type="molecule type" value="Genomic_DNA"/>
</dbReference>
<comment type="caution">
    <text evidence="2">The sequence shown here is derived from an EMBL/GenBank/DDBJ whole genome shotgun (WGS) entry which is preliminary data.</text>
</comment>
<name>A0A8S1RSG3_9CILI</name>
<evidence type="ECO:0000256" key="1">
    <source>
        <dbReference type="SAM" id="Coils"/>
    </source>
</evidence>
<sequence length="160" mass="19608">MNYNCYFFEQIWKGLVIIVDLNTQWQQDHFQSVVDILIESYKERLEKMKNDYKQQEEKYQMQLRGYQLKLTIEQKMKAQLREENYKICQQYIHLEDQMNEFNNNEHAKGDLQNINLKLHEIDLNFIRFNKDIYESHQQAVISQVINCQTKFTKIIYTIKI</sequence>
<dbReference type="AlphaFoldDB" id="A0A8S1RSG3"/>
<keyword evidence="1" id="KW-0175">Coiled coil</keyword>
<reference evidence="2" key="1">
    <citation type="submission" date="2021-01" db="EMBL/GenBank/DDBJ databases">
        <authorList>
            <consortium name="Genoscope - CEA"/>
            <person name="William W."/>
        </authorList>
    </citation>
    <scope>NUCLEOTIDE SEQUENCE</scope>
</reference>
<keyword evidence="3" id="KW-1185">Reference proteome</keyword>
<gene>
    <name evidence="2" type="ORF">PSON_ATCC_30995.1.T2960004</name>
</gene>
<organism evidence="2 3">
    <name type="scientific">Paramecium sonneborni</name>
    <dbReference type="NCBI Taxonomy" id="65129"/>
    <lineage>
        <taxon>Eukaryota</taxon>
        <taxon>Sar</taxon>
        <taxon>Alveolata</taxon>
        <taxon>Ciliophora</taxon>
        <taxon>Intramacronucleata</taxon>
        <taxon>Oligohymenophorea</taxon>
        <taxon>Peniculida</taxon>
        <taxon>Parameciidae</taxon>
        <taxon>Paramecium</taxon>
    </lineage>
</organism>
<proteinExistence type="predicted"/>
<evidence type="ECO:0000313" key="2">
    <source>
        <dbReference type="EMBL" id="CAD8130507.1"/>
    </source>
</evidence>
<dbReference type="Proteomes" id="UP000692954">
    <property type="component" value="Unassembled WGS sequence"/>
</dbReference>